<accession>A0ABT1AJ41</accession>
<reference evidence="1" key="1">
    <citation type="submission" date="2022-06" db="EMBL/GenBank/DDBJ databases">
        <authorList>
            <person name="Lu C.-H."/>
        </authorList>
    </citation>
    <scope>NUCLEOTIDE SEQUENCE</scope>
    <source>
        <strain evidence="1">21MJYT02-11</strain>
    </source>
</reference>
<keyword evidence="2" id="KW-1185">Reference proteome</keyword>
<organism evidence="1 2">
    <name type="scientific">Ralstonia soli</name>
    <dbReference type="NCBI Taxonomy" id="2953896"/>
    <lineage>
        <taxon>Bacteria</taxon>
        <taxon>Pseudomonadati</taxon>
        <taxon>Pseudomonadota</taxon>
        <taxon>Betaproteobacteria</taxon>
        <taxon>Burkholderiales</taxon>
        <taxon>Burkholderiaceae</taxon>
        <taxon>Ralstonia</taxon>
    </lineage>
</organism>
<sequence>MAVLLALACNPSHAALALGSGGVASGAGLNHVLPVANLPPSLHHGVITALNLDRGEIAIHGNVLRAGRAVRIFSASGAPGSLTALHKGQEIRFLLDRTDPAARTISVIYLP</sequence>
<evidence type="ECO:0000313" key="2">
    <source>
        <dbReference type="Proteomes" id="UP001162811"/>
    </source>
</evidence>
<reference evidence="1" key="2">
    <citation type="journal article" date="2023" name="Front. Microbiol.">
        <title>Ralstonia chuxiongensis sp. nov., Ralstonia mojiangensis sp. nov., and Ralstonia soli sp. nov., isolated from tobacco fields, are three novel species in the family Burkholderiaceae.</title>
        <authorList>
            <person name="Lu C.H."/>
            <person name="Zhang Y.Y."/>
            <person name="Jiang N."/>
            <person name="Chen W."/>
            <person name="Shao X."/>
            <person name="Zhao Z.M."/>
            <person name="Lu W.L."/>
            <person name="Hu X."/>
            <person name="Xi Y.X."/>
            <person name="Zou S.Y."/>
            <person name="Wei Q.J."/>
            <person name="Lin Z.L."/>
            <person name="Gong L."/>
            <person name="Gai X.T."/>
            <person name="Zhang L.Q."/>
            <person name="Li J.Y."/>
            <person name="Jin Y."/>
            <person name="Xia Z.Y."/>
        </authorList>
    </citation>
    <scope>NUCLEOTIDE SEQUENCE</scope>
    <source>
        <strain evidence="1">21MJYT02-11</strain>
    </source>
</reference>
<name>A0ABT1AJ41_9RALS</name>
<dbReference type="Proteomes" id="UP001162811">
    <property type="component" value="Unassembled WGS sequence"/>
</dbReference>
<proteinExistence type="predicted"/>
<gene>
    <name evidence="1" type="ORF">NG900_09540</name>
</gene>
<dbReference type="RefSeq" id="WP_252679610.1">
    <property type="nucleotide sequence ID" value="NZ_JAMXHT010000003.1"/>
</dbReference>
<dbReference type="EMBL" id="JAMXHT010000003">
    <property type="protein sequence ID" value="MCO5398437.1"/>
    <property type="molecule type" value="Genomic_DNA"/>
</dbReference>
<comment type="caution">
    <text evidence="1">The sequence shown here is derived from an EMBL/GenBank/DDBJ whole genome shotgun (WGS) entry which is preliminary data.</text>
</comment>
<evidence type="ECO:0000313" key="1">
    <source>
        <dbReference type="EMBL" id="MCO5398437.1"/>
    </source>
</evidence>
<protein>
    <submittedName>
        <fullName evidence="1">Uncharacterized protein</fullName>
    </submittedName>
</protein>